<dbReference type="InterPro" id="IPR001394">
    <property type="entry name" value="Peptidase_C19_UCH"/>
</dbReference>
<gene>
    <name evidence="10" type="ORF">SPRG_01838</name>
</gene>
<dbReference type="PROSITE" id="PS50235">
    <property type="entry name" value="USP_3"/>
    <property type="match status" value="1"/>
</dbReference>
<dbReference type="Gene3D" id="3.90.70.10">
    <property type="entry name" value="Cysteine proteinases"/>
    <property type="match status" value="1"/>
</dbReference>
<comment type="catalytic activity">
    <reaction evidence="1 7">
        <text>Thiol-dependent hydrolysis of ester, thioester, amide, peptide and isopeptide bonds formed by the C-terminal Gly of ubiquitin (a 76-residue protein attached to proteins as an intracellular targeting signal).</text>
        <dbReference type="EC" id="3.4.19.12"/>
    </reaction>
</comment>
<feature type="region of interest" description="Disordered" evidence="8">
    <location>
        <begin position="50"/>
        <end position="97"/>
    </location>
</feature>
<evidence type="ECO:0000256" key="8">
    <source>
        <dbReference type="SAM" id="MobiDB-lite"/>
    </source>
</evidence>
<evidence type="ECO:0000256" key="5">
    <source>
        <dbReference type="ARBA" id="ARBA00022801"/>
    </source>
</evidence>
<feature type="domain" description="USP" evidence="9">
    <location>
        <begin position="104"/>
        <end position="485"/>
    </location>
</feature>
<evidence type="ECO:0000256" key="3">
    <source>
        <dbReference type="ARBA" id="ARBA00022670"/>
    </source>
</evidence>
<dbReference type="InterPro" id="IPR038765">
    <property type="entry name" value="Papain-like_cys_pep_sf"/>
</dbReference>
<dbReference type="OrthoDB" id="289038at2759"/>
<keyword evidence="11" id="KW-1185">Reference proteome</keyword>
<feature type="compositionally biased region" description="Basic residues" evidence="8">
    <location>
        <begin position="75"/>
        <end position="84"/>
    </location>
</feature>
<sequence length="499" mass="53489">MGTQDVWCTKCDAVVDGVSDKVATALSDVRKSYDELIVAKANRMHLYATVDASTSPSSSAAPTPETPPRDDKPPKKSKAKANKKSKTEAVDAPSSSSKEPLAVAGLANLGNTCYFNSTIQSLRSIFTSSALHEDVVAHARSLPKAPVTQAFLDFVQGATVSSTSKKSTYTPNALLSAVRETSRQFRGRAQQDAYELYLALVWAIDDEFAAPSTAAPSSSTNNGLQQIFVKTDEAKDGTLSLLAPANATMDEIQALVAKKLKLSNDEVVLAGSRQPEASSNVVGHPSFVRTALLGALVNSVTCHTCQNVSTSYDDAISLSLAIPKPGSADDDVTLLDCLSAFTAVNTLVADPATSSGYRCEPCNKATDAASFQDASLQMQLFGLPYVLPLHLKRLGKLRKNSSHVAFETTLDVAPFVLQPAYGPHMKTVYHLQAVIVHMGNRYGGHYVAYVRYPDAWYYTSDSLVQRVSEATVLGAEAYMLFYTRDGELGTAPPPETSRL</sequence>
<evidence type="ECO:0000256" key="1">
    <source>
        <dbReference type="ARBA" id="ARBA00000707"/>
    </source>
</evidence>
<comment type="similarity">
    <text evidence="2 7">Belongs to the peptidase C19 family.</text>
</comment>
<reference evidence="10 11" key="1">
    <citation type="journal article" date="2013" name="PLoS Genet.">
        <title>Distinctive expansion of potential virulence genes in the genome of the oomycete fish pathogen Saprolegnia parasitica.</title>
        <authorList>
            <person name="Jiang R.H."/>
            <person name="de Bruijn I."/>
            <person name="Haas B.J."/>
            <person name="Belmonte R."/>
            <person name="Lobach L."/>
            <person name="Christie J."/>
            <person name="van den Ackerveken G."/>
            <person name="Bottin A."/>
            <person name="Bulone V."/>
            <person name="Diaz-Moreno S.M."/>
            <person name="Dumas B."/>
            <person name="Fan L."/>
            <person name="Gaulin E."/>
            <person name="Govers F."/>
            <person name="Grenville-Briggs L.J."/>
            <person name="Horner N.R."/>
            <person name="Levin J.Z."/>
            <person name="Mammella M."/>
            <person name="Meijer H.J."/>
            <person name="Morris P."/>
            <person name="Nusbaum C."/>
            <person name="Oome S."/>
            <person name="Phillips A.J."/>
            <person name="van Rooyen D."/>
            <person name="Rzeszutek E."/>
            <person name="Saraiva M."/>
            <person name="Secombes C.J."/>
            <person name="Seidl M.F."/>
            <person name="Snel B."/>
            <person name="Stassen J.H."/>
            <person name="Sykes S."/>
            <person name="Tripathy S."/>
            <person name="van den Berg H."/>
            <person name="Vega-Arreguin J.C."/>
            <person name="Wawra S."/>
            <person name="Young S.K."/>
            <person name="Zeng Q."/>
            <person name="Dieguez-Uribeondo J."/>
            <person name="Russ C."/>
            <person name="Tyler B.M."/>
            <person name="van West P."/>
        </authorList>
    </citation>
    <scope>NUCLEOTIDE SEQUENCE [LARGE SCALE GENOMIC DNA]</scope>
    <source>
        <strain evidence="10 11">CBS 223.65</strain>
    </source>
</reference>
<dbReference type="RefSeq" id="XP_012195794.1">
    <property type="nucleotide sequence ID" value="XM_012340404.1"/>
</dbReference>
<dbReference type="EMBL" id="KK583193">
    <property type="protein sequence ID" value="KDO33022.1"/>
    <property type="molecule type" value="Genomic_DNA"/>
</dbReference>
<keyword evidence="5 7" id="KW-0378">Hydrolase</keyword>
<dbReference type="InterPro" id="IPR018200">
    <property type="entry name" value="USP_CS"/>
</dbReference>
<keyword evidence="4 7" id="KW-0833">Ubl conjugation pathway</keyword>
<dbReference type="GO" id="GO:0005634">
    <property type="term" value="C:nucleus"/>
    <property type="evidence" value="ECO:0007669"/>
    <property type="project" value="TreeGrafter"/>
</dbReference>
<dbReference type="AlphaFoldDB" id="A0A067D1W4"/>
<dbReference type="VEuPathDB" id="FungiDB:SPRG_01838"/>
<dbReference type="GO" id="GO:0004843">
    <property type="term" value="F:cysteine-type deubiquitinase activity"/>
    <property type="evidence" value="ECO:0007669"/>
    <property type="project" value="UniProtKB-UniRule"/>
</dbReference>
<evidence type="ECO:0000256" key="2">
    <source>
        <dbReference type="ARBA" id="ARBA00009085"/>
    </source>
</evidence>
<dbReference type="EC" id="3.4.19.12" evidence="7"/>
<dbReference type="PANTHER" id="PTHR24006:SF888">
    <property type="entry name" value="UBIQUITIN CARBOXYL-TERMINAL HYDROLASE 30"/>
    <property type="match status" value="1"/>
</dbReference>
<dbReference type="GeneID" id="24124416"/>
<dbReference type="PROSITE" id="PS00972">
    <property type="entry name" value="USP_1"/>
    <property type="match status" value="1"/>
</dbReference>
<dbReference type="PANTHER" id="PTHR24006">
    <property type="entry name" value="UBIQUITIN CARBOXYL-TERMINAL HYDROLASE"/>
    <property type="match status" value="1"/>
</dbReference>
<evidence type="ECO:0000256" key="7">
    <source>
        <dbReference type="RuleBase" id="RU366025"/>
    </source>
</evidence>
<dbReference type="InterPro" id="IPR028889">
    <property type="entry name" value="USP"/>
</dbReference>
<protein>
    <recommendedName>
        <fullName evidence="7">Ubiquitin carboxyl-terminal hydrolase</fullName>
        <ecNumber evidence="7">3.4.19.12</ecNumber>
    </recommendedName>
</protein>
<feature type="compositionally biased region" description="Low complexity" evidence="8">
    <location>
        <begin position="52"/>
        <end position="63"/>
    </location>
</feature>
<dbReference type="GO" id="GO:0005829">
    <property type="term" value="C:cytosol"/>
    <property type="evidence" value="ECO:0007669"/>
    <property type="project" value="TreeGrafter"/>
</dbReference>
<keyword evidence="6 7" id="KW-0788">Thiol protease</keyword>
<dbReference type="STRING" id="695850.A0A067D1W4"/>
<proteinExistence type="inferred from homology"/>
<dbReference type="Proteomes" id="UP000030745">
    <property type="component" value="Unassembled WGS sequence"/>
</dbReference>
<name>A0A067D1W4_SAPPC</name>
<dbReference type="SUPFAM" id="SSF54001">
    <property type="entry name" value="Cysteine proteinases"/>
    <property type="match status" value="1"/>
</dbReference>
<keyword evidence="3 7" id="KW-0645">Protease</keyword>
<evidence type="ECO:0000256" key="4">
    <source>
        <dbReference type="ARBA" id="ARBA00022786"/>
    </source>
</evidence>
<dbReference type="Pfam" id="PF00443">
    <property type="entry name" value="UCH"/>
    <property type="match status" value="1"/>
</dbReference>
<evidence type="ECO:0000313" key="11">
    <source>
        <dbReference type="Proteomes" id="UP000030745"/>
    </source>
</evidence>
<dbReference type="GO" id="GO:0016579">
    <property type="term" value="P:protein deubiquitination"/>
    <property type="evidence" value="ECO:0007669"/>
    <property type="project" value="InterPro"/>
</dbReference>
<dbReference type="KEGG" id="spar:SPRG_01838"/>
<accession>A0A067D1W4</accession>
<evidence type="ECO:0000259" key="9">
    <source>
        <dbReference type="PROSITE" id="PS50235"/>
    </source>
</evidence>
<dbReference type="InterPro" id="IPR050164">
    <property type="entry name" value="Peptidase_C19"/>
</dbReference>
<dbReference type="OMA" id="THECGHY"/>
<dbReference type="GO" id="GO:0006508">
    <property type="term" value="P:proteolysis"/>
    <property type="evidence" value="ECO:0007669"/>
    <property type="project" value="UniProtKB-KW"/>
</dbReference>
<evidence type="ECO:0000313" key="10">
    <source>
        <dbReference type="EMBL" id="KDO33022.1"/>
    </source>
</evidence>
<organism evidence="10 11">
    <name type="scientific">Saprolegnia parasitica (strain CBS 223.65)</name>
    <dbReference type="NCBI Taxonomy" id="695850"/>
    <lineage>
        <taxon>Eukaryota</taxon>
        <taxon>Sar</taxon>
        <taxon>Stramenopiles</taxon>
        <taxon>Oomycota</taxon>
        <taxon>Saprolegniomycetes</taxon>
        <taxon>Saprolegniales</taxon>
        <taxon>Saprolegniaceae</taxon>
        <taxon>Saprolegnia</taxon>
    </lineage>
</organism>
<evidence type="ECO:0000256" key="6">
    <source>
        <dbReference type="ARBA" id="ARBA00022807"/>
    </source>
</evidence>
<dbReference type="PROSITE" id="PS00973">
    <property type="entry name" value="USP_2"/>
    <property type="match status" value="1"/>
</dbReference>